<evidence type="ECO:0000313" key="2">
    <source>
        <dbReference type="EMBL" id="HGW91297.1"/>
    </source>
</evidence>
<dbReference type="PANTHER" id="PTHR42685:SF18">
    <property type="entry name" value="DIGERANYLGERANYLGLYCEROPHOSPHOLIPID REDUCTASE"/>
    <property type="match status" value="1"/>
</dbReference>
<dbReference type="Pfam" id="PF07992">
    <property type="entry name" value="Pyr_redox_2"/>
    <property type="match status" value="1"/>
</dbReference>
<organism evidence="2">
    <name type="scientific">candidate division WOR-3 bacterium</name>
    <dbReference type="NCBI Taxonomy" id="2052148"/>
    <lineage>
        <taxon>Bacteria</taxon>
        <taxon>Bacteria division WOR-3</taxon>
    </lineage>
</organism>
<dbReference type="InterPro" id="IPR050407">
    <property type="entry name" value="Geranylgeranyl_reductase"/>
</dbReference>
<dbReference type="GO" id="GO:0016491">
    <property type="term" value="F:oxidoreductase activity"/>
    <property type="evidence" value="ECO:0007669"/>
    <property type="project" value="InterPro"/>
</dbReference>
<reference evidence="2" key="1">
    <citation type="journal article" date="2020" name="mSystems">
        <title>Genome- and Community-Level Interaction Insights into Carbon Utilization and Element Cycling Functions of Hydrothermarchaeota in Hydrothermal Sediment.</title>
        <authorList>
            <person name="Zhou Z."/>
            <person name="Liu Y."/>
            <person name="Xu W."/>
            <person name="Pan J."/>
            <person name="Luo Z.H."/>
            <person name="Li M."/>
        </authorList>
    </citation>
    <scope>NUCLEOTIDE SEQUENCE [LARGE SCALE GENOMIC DNA]</scope>
    <source>
        <strain evidence="2">SpSt-780</strain>
    </source>
</reference>
<comment type="caution">
    <text evidence="2">The sequence shown here is derived from an EMBL/GenBank/DDBJ whole genome shotgun (WGS) entry which is preliminary data.</text>
</comment>
<evidence type="ECO:0000259" key="1">
    <source>
        <dbReference type="Pfam" id="PF07992"/>
    </source>
</evidence>
<dbReference type="SUPFAM" id="SSF51905">
    <property type="entry name" value="FAD/NAD(P)-binding domain"/>
    <property type="match status" value="1"/>
</dbReference>
<gene>
    <name evidence="2" type="ORF">ENV67_01995</name>
</gene>
<sequence>MEIYDVIIVGAGPAGLSCAISLQGLKVLLIEKKRIPYERIACGEWVPLNFDADTIVKTESMRTIYPGGEVLSPFKGKIIDRNRWQKKMLEELHCEIHLGERVLGVKKNFVWTDRNEYKCDWIVGADGPDSVVRKYVGGNMEFLPALNIKFETCQKIEETIVYFCKDIFFGYGWCFPRGDMVNVGIGMIGDMRRPLNNWIEFLKNRGIIKDKIYQYAGGLIPISGIQRIIKDNVILIGDAGGFVDPLTGAGIIYAYDTGRYASELIKGNIDIFSFEKMIKKIYGNFLSRRLKRRKFMEENWNDLVKAVENSWIAFIRE</sequence>
<dbReference type="EMBL" id="DTHG01000024">
    <property type="protein sequence ID" value="HGW91297.1"/>
    <property type="molecule type" value="Genomic_DNA"/>
</dbReference>
<feature type="domain" description="FAD/NAD(P)-binding" evidence="1">
    <location>
        <begin position="4"/>
        <end position="158"/>
    </location>
</feature>
<dbReference type="AlphaFoldDB" id="A0A7C4U6L6"/>
<dbReference type="InterPro" id="IPR036188">
    <property type="entry name" value="FAD/NAD-bd_sf"/>
</dbReference>
<dbReference type="InterPro" id="IPR023753">
    <property type="entry name" value="FAD/NAD-binding_dom"/>
</dbReference>
<dbReference type="PANTHER" id="PTHR42685">
    <property type="entry name" value="GERANYLGERANYL DIPHOSPHATE REDUCTASE"/>
    <property type="match status" value="1"/>
</dbReference>
<name>A0A7C4U6L6_UNCW3</name>
<protein>
    <submittedName>
        <fullName evidence="2">NAD(P)/FAD-dependent oxidoreductase</fullName>
    </submittedName>
</protein>
<dbReference type="Gene3D" id="3.50.50.60">
    <property type="entry name" value="FAD/NAD(P)-binding domain"/>
    <property type="match status" value="1"/>
</dbReference>
<accession>A0A7C4U6L6</accession>
<proteinExistence type="predicted"/>